<dbReference type="Proteomes" id="UP001234202">
    <property type="component" value="Unassembled WGS sequence"/>
</dbReference>
<sequence>MVYTYDSCDTGILPNQTWLNGTGPEAALTSGGDGGSLSYLPGHRWNNCLCPGQESEHPGPNLTIGRNAPEIDAVEAQVRVKDTKGEVSQSFQIAPYNAGYEVPNATHEIFDPEITMLNSYWGSTYQQAVSYLTDVDSKYYIDNSPEFGVFGFEFVGNENTRDDNYITWVANGKPSWTMHAESIGPDPLTDVGQRLVSEEPMYLILNFGTYRISHSQQARKTVLKSLSYIGLSNNFQSVTFNQLSKSRVPYNHAESTC</sequence>
<gene>
    <name evidence="1" type="ORF">QFC24_003197</name>
</gene>
<comment type="caution">
    <text evidence="1">The sequence shown here is derived from an EMBL/GenBank/DDBJ whole genome shotgun (WGS) entry which is preliminary data.</text>
</comment>
<dbReference type="EMBL" id="JASBWV010000009">
    <property type="protein sequence ID" value="KAJ9124828.1"/>
    <property type="molecule type" value="Genomic_DNA"/>
</dbReference>
<evidence type="ECO:0000313" key="2">
    <source>
        <dbReference type="Proteomes" id="UP001234202"/>
    </source>
</evidence>
<reference evidence="1" key="1">
    <citation type="submission" date="2023-04" db="EMBL/GenBank/DDBJ databases">
        <title>Draft Genome sequencing of Naganishia species isolated from polar environments using Oxford Nanopore Technology.</title>
        <authorList>
            <person name="Leo P."/>
            <person name="Venkateswaran K."/>
        </authorList>
    </citation>
    <scope>NUCLEOTIDE SEQUENCE</scope>
    <source>
        <strain evidence="1">DBVPG 5303</strain>
    </source>
</reference>
<keyword evidence="2" id="KW-1185">Reference proteome</keyword>
<evidence type="ECO:0000313" key="1">
    <source>
        <dbReference type="EMBL" id="KAJ9124828.1"/>
    </source>
</evidence>
<protein>
    <submittedName>
        <fullName evidence="1">Uncharacterized protein</fullName>
    </submittedName>
</protein>
<accession>A0ACC2XLT4</accession>
<name>A0ACC2XLT4_9TREE</name>
<organism evidence="1 2">
    <name type="scientific">Naganishia onofrii</name>
    <dbReference type="NCBI Taxonomy" id="1851511"/>
    <lineage>
        <taxon>Eukaryota</taxon>
        <taxon>Fungi</taxon>
        <taxon>Dikarya</taxon>
        <taxon>Basidiomycota</taxon>
        <taxon>Agaricomycotina</taxon>
        <taxon>Tremellomycetes</taxon>
        <taxon>Filobasidiales</taxon>
        <taxon>Filobasidiaceae</taxon>
        <taxon>Naganishia</taxon>
    </lineage>
</organism>
<proteinExistence type="predicted"/>